<keyword evidence="1" id="KW-0472">Membrane</keyword>
<dbReference type="EMBL" id="JBHRXV010000004">
    <property type="protein sequence ID" value="MFC3712154.1"/>
    <property type="molecule type" value="Genomic_DNA"/>
</dbReference>
<feature type="transmembrane region" description="Helical" evidence="1">
    <location>
        <begin position="12"/>
        <end position="36"/>
    </location>
</feature>
<feature type="domain" description="Inner membrane protein YqiJ OB-fold" evidence="2">
    <location>
        <begin position="128"/>
        <end position="191"/>
    </location>
</feature>
<feature type="transmembrane region" description="Helical" evidence="1">
    <location>
        <begin position="88"/>
        <end position="109"/>
    </location>
</feature>
<gene>
    <name evidence="4" type="ORF">ACFOMD_06215</name>
</gene>
<proteinExistence type="predicted"/>
<sequence length="204" mass="21070">MLNFLLAPENIAFSAALLLMLLIGIVEVVGLGTGAVDLEADGLDHGWLGWLGIGRLPLLMVIVVALASFGVTGLILQQLATGAAGALLAPWIAVPAAAAASLPVTSLLARGIARIMPRDETTAVSLSTLVGRRATIVVGTATASSPARARAYDVHGQSHYILVEPNTADEIFLEGDEVLIVARETNHFRAVGIVPRAAVDLGAL</sequence>
<evidence type="ECO:0000313" key="5">
    <source>
        <dbReference type="Proteomes" id="UP001595615"/>
    </source>
</evidence>
<comment type="caution">
    <text evidence="4">The sequence shown here is derived from an EMBL/GenBank/DDBJ whole genome shotgun (WGS) entry which is preliminary data.</text>
</comment>
<evidence type="ECO:0000259" key="3">
    <source>
        <dbReference type="Pfam" id="PF21001"/>
    </source>
</evidence>
<keyword evidence="1" id="KW-1133">Transmembrane helix</keyword>
<accession>A0ABV7XBZ3</accession>
<evidence type="ECO:0000259" key="2">
    <source>
        <dbReference type="Pfam" id="PF07290"/>
    </source>
</evidence>
<feature type="domain" description="Inner membrane protein YqiJ N-terminal" evidence="3">
    <location>
        <begin position="10"/>
        <end position="105"/>
    </location>
</feature>
<keyword evidence="1" id="KW-0812">Transmembrane</keyword>
<dbReference type="InterPro" id="IPR048376">
    <property type="entry name" value="YqiJ_N"/>
</dbReference>
<evidence type="ECO:0000313" key="4">
    <source>
        <dbReference type="EMBL" id="MFC3712154.1"/>
    </source>
</evidence>
<feature type="transmembrane region" description="Helical" evidence="1">
    <location>
        <begin position="56"/>
        <end position="76"/>
    </location>
</feature>
<dbReference type="Proteomes" id="UP001595615">
    <property type="component" value="Unassembled WGS sequence"/>
</dbReference>
<name>A0ABV7XBZ3_9SPHN</name>
<dbReference type="Pfam" id="PF07290">
    <property type="entry name" value="YqiJ_OB"/>
    <property type="match status" value="1"/>
</dbReference>
<organism evidence="4 5">
    <name type="scientific">Sphingoaurantiacus capsulatus</name>
    <dbReference type="NCBI Taxonomy" id="1771310"/>
    <lineage>
        <taxon>Bacteria</taxon>
        <taxon>Pseudomonadati</taxon>
        <taxon>Pseudomonadota</taxon>
        <taxon>Alphaproteobacteria</taxon>
        <taxon>Sphingomonadales</taxon>
        <taxon>Sphingosinicellaceae</taxon>
        <taxon>Sphingoaurantiacus</taxon>
    </lineage>
</organism>
<protein>
    <submittedName>
        <fullName evidence="4">YqiJ family protein</fullName>
    </submittedName>
</protein>
<dbReference type="Pfam" id="PF21001">
    <property type="entry name" value="YqiJ_N"/>
    <property type="match status" value="1"/>
</dbReference>
<keyword evidence="5" id="KW-1185">Reference proteome</keyword>
<reference evidence="5" key="1">
    <citation type="journal article" date="2019" name="Int. J. Syst. Evol. Microbiol.">
        <title>The Global Catalogue of Microorganisms (GCM) 10K type strain sequencing project: providing services to taxonomists for standard genome sequencing and annotation.</title>
        <authorList>
            <consortium name="The Broad Institute Genomics Platform"/>
            <consortium name="The Broad Institute Genome Sequencing Center for Infectious Disease"/>
            <person name="Wu L."/>
            <person name="Ma J."/>
        </authorList>
    </citation>
    <scope>NUCLEOTIDE SEQUENCE [LARGE SCALE GENOMIC DNA]</scope>
    <source>
        <strain evidence="5">KCTC 42644</strain>
    </source>
</reference>
<dbReference type="RefSeq" id="WP_380858479.1">
    <property type="nucleotide sequence ID" value="NZ_JBHRXV010000004.1"/>
</dbReference>
<evidence type="ECO:0000256" key="1">
    <source>
        <dbReference type="SAM" id="Phobius"/>
    </source>
</evidence>
<dbReference type="InterPro" id="IPR010840">
    <property type="entry name" value="YqiJ_OB"/>
</dbReference>